<proteinExistence type="predicted"/>
<dbReference type="AlphaFoldDB" id="A0A1W7CS93"/>
<dbReference type="KEGG" id="smao:CAG99_01455"/>
<keyword evidence="1" id="KW-1133">Transmembrane helix</keyword>
<evidence type="ECO:0000313" key="2">
    <source>
        <dbReference type="EMBL" id="ARQ67671.1"/>
    </source>
</evidence>
<reference evidence="2 3" key="1">
    <citation type="submission" date="2017-05" db="EMBL/GenBank/DDBJ databases">
        <title>Complete genome sequence of Streptomyces sp. SCSIO 03032 revealed the diverse biosynthetic pathways for its bioactive secondary metabolites.</title>
        <authorList>
            <person name="Ma L."/>
            <person name="Zhu Y."/>
            <person name="Zhang W."/>
            <person name="Zhang G."/>
            <person name="Tian X."/>
            <person name="Zhang S."/>
            <person name="Zhang C."/>
        </authorList>
    </citation>
    <scope>NUCLEOTIDE SEQUENCE [LARGE SCALE GENOMIC DNA]</scope>
    <source>
        <strain evidence="2 3">SCSIO 03032</strain>
    </source>
</reference>
<dbReference type="Proteomes" id="UP000194218">
    <property type="component" value="Chromosome"/>
</dbReference>
<evidence type="ECO:0000313" key="3">
    <source>
        <dbReference type="Proteomes" id="UP000194218"/>
    </source>
</evidence>
<protein>
    <submittedName>
        <fullName evidence="2">Uncharacterized protein</fullName>
    </submittedName>
</protein>
<organism evidence="2 3">
    <name type="scientific">Streptomyces marincola</name>
    <dbReference type="NCBI Taxonomy" id="2878388"/>
    <lineage>
        <taxon>Bacteria</taxon>
        <taxon>Bacillati</taxon>
        <taxon>Actinomycetota</taxon>
        <taxon>Actinomycetes</taxon>
        <taxon>Kitasatosporales</taxon>
        <taxon>Streptomycetaceae</taxon>
        <taxon>Streptomyces</taxon>
    </lineage>
</organism>
<dbReference type="RefSeq" id="WP_086157194.1">
    <property type="nucleotide sequence ID" value="NZ_CP021121.1"/>
</dbReference>
<evidence type="ECO:0000256" key="1">
    <source>
        <dbReference type="SAM" id="Phobius"/>
    </source>
</evidence>
<feature type="transmembrane region" description="Helical" evidence="1">
    <location>
        <begin position="12"/>
        <end position="32"/>
    </location>
</feature>
<dbReference type="EMBL" id="CP021121">
    <property type="protein sequence ID" value="ARQ67671.1"/>
    <property type="molecule type" value="Genomic_DNA"/>
</dbReference>
<sequence length="124" mass="13479">MTLTLALLPVPLSFVPWVGIPLSLATATAAVLRLRRSTPWTPEEQREGTRLILSPVLVLPLTLLVVSFLFYRNFMLTFVAAQTSLILPMIGAARLARSAKQLRDAEPGELPLGHGIPATAVRPD</sequence>
<name>A0A1W7CS93_9ACTN</name>
<feature type="transmembrane region" description="Helical" evidence="1">
    <location>
        <begin position="77"/>
        <end position="96"/>
    </location>
</feature>
<gene>
    <name evidence="2" type="ORF">CAG99_01455</name>
</gene>
<feature type="transmembrane region" description="Helical" evidence="1">
    <location>
        <begin position="52"/>
        <end position="71"/>
    </location>
</feature>
<accession>A0A1W7CS93</accession>
<keyword evidence="1" id="KW-0472">Membrane</keyword>
<keyword evidence="3" id="KW-1185">Reference proteome</keyword>
<keyword evidence="1" id="KW-0812">Transmembrane</keyword>